<gene>
    <name evidence="1" type="ORF">DSO57_1007372</name>
</gene>
<evidence type="ECO:0000313" key="2">
    <source>
        <dbReference type="Proteomes" id="UP001165960"/>
    </source>
</evidence>
<comment type="caution">
    <text evidence="1">The sequence shown here is derived from an EMBL/GenBank/DDBJ whole genome shotgun (WGS) entry which is preliminary data.</text>
</comment>
<accession>A0ACC2RYR5</accession>
<organism evidence="1 2">
    <name type="scientific">Entomophthora muscae</name>
    <dbReference type="NCBI Taxonomy" id="34485"/>
    <lineage>
        <taxon>Eukaryota</taxon>
        <taxon>Fungi</taxon>
        <taxon>Fungi incertae sedis</taxon>
        <taxon>Zoopagomycota</taxon>
        <taxon>Entomophthoromycotina</taxon>
        <taxon>Entomophthoromycetes</taxon>
        <taxon>Entomophthorales</taxon>
        <taxon>Entomophthoraceae</taxon>
        <taxon>Entomophthora</taxon>
    </lineage>
</organism>
<sequence>MDISDEKPKKDGCFRRHKCLVIGLVVLLLVAGVAAAVVYFVVLPWRAASTKKTHVSPHDNLILKPDLSTTPDNLGSFDDNARANPYSVKLSERFPLGTKKIRGVNLGGWLVPEPFIVPSLYRPYVASHNIKDEWGLCEAVGKVRCTKILTHHYDKWLTEDEIKRLADAGINHVRIPLGYWAVDINDDEPFVYGAWEYLLRGIQWCRKYGLRVMIDFHAAPGSQNGWNHSGRYGQIRFLNPADPESLENMDRFLDILEGVVRFFSRPEWRNVVTQIGVLNEPAVMNTKNQDGTLDFYKVAYNLIQDINPRVLTTFHDGFLGAAKWEGTMPKNNFTNAVLDVHNYIIFDYDLIVKSKDEIANFPCTAWVNQMSQSTKNFGSTMCGEFSVASNDCGPWLNGIGLGARYDGTFGTDRSACQNCTCESVDDYTKFDRAYKEYLLRFAEKQMDAFENGIGWFFWNFKTENGVNPHWDYLLGLKHGWIPKDAGNRTYSCSTEKQLMH</sequence>
<reference evidence="1" key="1">
    <citation type="submission" date="2022-04" db="EMBL/GenBank/DDBJ databases">
        <title>Genome of the entomopathogenic fungus Entomophthora muscae.</title>
        <authorList>
            <person name="Elya C."/>
            <person name="Lovett B.R."/>
            <person name="Lee E."/>
            <person name="Macias A.M."/>
            <person name="Hajek A.E."/>
            <person name="De Bivort B.L."/>
            <person name="Kasson M.T."/>
            <person name="De Fine Licht H.H."/>
            <person name="Stajich J.E."/>
        </authorList>
    </citation>
    <scope>NUCLEOTIDE SEQUENCE</scope>
    <source>
        <strain evidence="1">Berkeley</strain>
    </source>
</reference>
<keyword evidence="2" id="KW-1185">Reference proteome</keyword>
<protein>
    <submittedName>
        <fullName evidence="1">Uncharacterized protein</fullName>
    </submittedName>
</protein>
<evidence type="ECO:0000313" key="1">
    <source>
        <dbReference type="EMBL" id="KAJ9055148.1"/>
    </source>
</evidence>
<proteinExistence type="predicted"/>
<name>A0ACC2RYR5_9FUNG</name>
<dbReference type="Proteomes" id="UP001165960">
    <property type="component" value="Unassembled WGS sequence"/>
</dbReference>
<dbReference type="EMBL" id="QTSX02006411">
    <property type="protein sequence ID" value="KAJ9055148.1"/>
    <property type="molecule type" value="Genomic_DNA"/>
</dbReference>